<evidence type="ECO:0000313" key="3">
    <source>
        <dbReference type="Proteomes" id="UP000053097"/>
    </source>
</evidence>
<feature type="domain" description="GIY-YIG" evidence="1">
    <location>
        <begin position="29"/>
        <end position="119"/>
    </location>
</feature>
<sequence>FGFNVVYGIHKKLDYVIKRGKDCLKNALKKCVVYKIDCENCNVCYIGKTKRHIETRVKEHRQDIKKHDNNNSVVSRHRICNNHNFDCNNVKILHQEDHRRKREIAEMCYIKQSDSAINLQNDTESFPCIYHFILKHM</sequence>
<dbReference type="SUPFAM" id="SSF82771">
    <property type="entry name" value="GIY-YIG endonuclease"/>
    <property type="match status" value="1"/>
</dbReference>
<dbReference type="Gene3D" id="3.40.1440.10">
    <property type="entry name" value="GIY-YIG endonuclease"/>
    <property type="match status" value="1"/>
</dbReference>
<keyword evidence="3" id="KW-1185">Reference proteome</keyword>
<dbReference type="InterPro" id="IPR000305">
    <property type="entry name" value="GIY-YIG_endonuc"/>
</dbReference>
<proteinExistence type="predicted"/>
<organism evidence="2 3">
    <name type="scientific">Ooceraea biroi</name>
    <name type="common">Clonal raider ant</name>
    <name type="synonym">Cerapachys biroi</name>
    <dbReference type="NCBI Taxonomy" id="2015173"/>
    <lineage>
        <taxon>Eukaryota</taxon>
        <taxon>Metazoa</taxon>
        <taxon>Ecdysozoa</taxon>
        <taxon>Arthropoda</taxon>
        <taxon>Hexapoda</taxon>
        <taxon>Insecta</taxon>
        <taxon>Pterygota</taxon>
        <taxon>Neoptera</taxon>
        <taxon>Endopterygota</taxon>
        <taxon>Hymenoptera</taxon>
        <taxon>Apocrita</taxon>
        <taxon>Aculeata</taxon>
        <taxon>Formicoidea</taxon>
        <taxon>Formicidae</taxon>
        <taxon>Dorylinae</taxon>
        <taxon>Ooceraea</taxon>
    </lineage>
</organism>
<dbReference type="InterPro" id="IPR035901">
    <property type="entry name" value="GIY-YIG_endonuc_sf"/>
</dbReference>
<dbReference type="AlphaFoldDB" id="A0A026WHK8"/>
<dbReference type="OrthoDB" id="7551446at2759"/>
<feature type="non-terminal residue" evidence="2">
    <location>
        <position position="1"/>
    </location>
</feature>
<accession>A0A026WHK8</accession>
<dbReference type="Pfam" id="PF01541">
    <property type="entry name" value="GIY-YIG"/>
    <property type="match status" value="1"/>
</dbReference>
<evidence type="ECO:0000259" key="1">
    <source>
        <dbReference type="PROSITE" id="PS50164"/>
    </source>
</evidence>
<gene>
    <name evidence="2" type="ORF">X777_04749</name>
</gene>
<dbReference type="CDD" id="cd10442">
    <property type="entry name" value="GIY-YIG_PLEs"/>
    <property type="match status" value="1"/>
</dbReference>
<protein>
    <recommendedName>
        <fullName evidence="1">GIY-YIG domain-containing protein</fullName>
    </recommendedName>
</protein>
<dbReference type="Proteomes" id="UP000053097">
    <property type="component" value="Unassembled WGS sequence"/>
</dbReference>
<evidence type="ECO:0000313" key="2">
    <source>
        <dbReference type="EMBL" id="EZA55468.1"/>
    </source>
</evidence>
<name>A0A026WHK8_OOCBI</name>
<reference evidence="2 3" key="1">
    <citation type="journal article" date="2014" name="Curr. Biol.">
        <title>The genome of the clonal raider ant Cerapachys biroi.</title>
        <authorList>
            <person name="Oxley P.R."/>
            <person name="Ji L."/>
            <person name="Fetter-Pruneda I."/>
            <person name="McKenzie S.K."/>
            <person name="Li C."/>
            <person name="Hu H."/>
            <person name="Zhang G."/>
            <person name="Kronauer D.J."/>
        </authorList>
    </citation>
    <scope>NUCLEOTIDE SEQUENCE [LARGE SCALE GENOMIC DNA]</scope>
</reference>
<dbReference type="PROSITE" id="PS50164">
    <property type="entry name" value="GIY_YIG"/>
    <property type="match status" value="1"/>
</dbReference>
<dbReference type="EMBL" id="KK107202">
    <property type="protein sequence ID" value="EZA55468.1"/>
    <property type="molecule type" value="Genomic_DNA"/>
</dbReference>
<dbReference type="OMA" id="KIDCENC"/>